<comment type="caution">
    <text evidence="1">The sequence shown here is derived from an EMBL/GenBank/DDBJ whole genome shotgun (WGS) entry which is preliminary data.</text>
</comment>
<dbReference type="GeneID" id="80889073"/>
<accession>A0A9W8Q7G7</accession>
<evidence type="ECO:0000313" key="2">
    <source>
        <dbReference type="Proteomes" id="UP001144673"/>
    </source>
</evidence>
<name>A0A9W8Q7G7_AKAMU</name>
<dbReference type="EMBL" id="JAJHUN010000010">
    <property type="protein sequence ID" value="KAJ4147393.1"/>
    <property type="molecule type" value="Genomic_DNA"/>
</dbReference>
<organism evidence="1 2">
    <name type="scientific">Akanthomyces muscarius</name>
    <name type="common">Entomopathogenic fungus</name>
    <name type="synonym">Lecanicillium muscarium</name>
    <dbReference type="NCBI Taxonomy" id="2231603"/>
    <lineage>
        <taxon>Eukaryota</taxon>
        <taxon>Fungi</taxon>
        <taxon>Dikarya</taxon>
        <taxon>Ascomycota</taxon>
        <taxon>Pezizomycotina</taxon>
        <taxon>Sordariomycetes</taxon>
        <taxon>Hypocreomycetidae</taxon>
        <taxon>Hypocreales</taxon>
        <taxon>Cordycipitaceae</taxon>
        <taxon>Akanthomyces</taxon>
    </lineage>
</organism>
<sequence>MDRTSSLLSTNFAIPTLACLNTQLRRLSKQRDCDRNSDSRSSHIAPAKRSANGITTALLSPSLVLNESLHRILLHRPVHDRDSSADTEIAKYILSTARAVPSHPLGPLCS</sequence>
<reference evidence="1" key="1">
    <citation type="journal article" date="2023" name="Access Microbiol">
        <title>De-novo genome assembly for Akanthomyces muscarius, a biocontrol agent of insect agricultural pests.</title>
        <authorList>
            <person name="Erdos Z."/>
            <person name="Studholme D.J."/>
            <person name="Raymond B."/>
            <person name="Sharma M."/>
        </authorList>
    </citation>
    <scope>NUCLEOTIDE SEQUENCE</scope>
    <source>
        <strain evidence="1">Ve6</strain>
    </source>
</reference>
<keyword evidence="2" id="KW-1185">Reference proteome</keyword>
<gene>
    <name evidence="1" type="ORF">LMH87_001914</name>
</gene>
<proteinExistence type="predicted"/>
<dbReference type="Proteomes" id="UP001144673">
    <property type="component" value="Chromosome 3"/>
</dbReference>
<protein>
    <submittedName>
        <fullName evidence="1">Uncharacterized protein</fullName>
    </submittedName>
</protein>
<dbReference type="RefSeq" id="XP_056050334.1">
    <property type="nucleotide sequence ID" value="XM_056193279.1"/>
</dbReference>
<dbReference type="KEGG" id="amus:LMH87_001914"/>
<evidence type="ECO:0000313" key="1">
    <source>
        <dbReference type="EMBL" id="KAJ4147393.1"/>
    </source>
</evidence>
<dbReference type="AlphaFoldDB" id="A0A9W8Q7G7"/>